<dbReference type="PANTHER" id="PTHR33420">
    <property type="entry name" value="FIMBRIAL SUBUNIT ELFA-RELATED"/>
    <property type="match status" value="1"/>
</dbReference>
<dbReference type="PANTHER" id="PTHR33420:SF11">
    <property type="entry name" value="FIMBRIAL-LIKE PROTEIN"/>
    <property type="match status" value="1"/>
</dbReference>
<organism evidence="3 4">
    <name type="scientific">Lelliottia nimipressuralis</name>
    <dbReference type="NCBI Taxonomy" id="69220"/>
    <lineage>
        <taxon>Bacteria</taxon>
        <taxon>Pseudomonadati</taxon>
        <taxon>Pseudomonadota</taxon>
        <taxon>Gammaproteobacteria</taxon>
        <taxon>Enterobacterales</taxon>
        <taxon>Enterobacteriaceae</taxon>
        <taxon>Lelliottia</taxon>
    </lineage>
</organism>
<proteinExistence type="predicted"/>
<evidence type="ECO:0000313" key="3">
    <source>
        <dbReference type="EMBL" id="MBF4180639.1"/>
    </source>
</evidence>
<feature type="chain" id="PRO_5044743809" evidence="1">
    <location>
        <begin position="25"/>
        <end position="182"/>
    </location>
</feature>
<accession>A0ABD4KJ92</accession>
<dbReference type="InterPro" id="IPR036937">
    <property type="entry name" value="Adhesion_dom_fimbrial_sf"/>
</dbReference>
<evidence type="ECO:0000259" key="2">
    <source>
        <dbReference type="Pfam" id="PF00419"/>
    </source>
</evidence>
<dbReference type="Gene3D" id="2.60.40.1090">
    <property type="entry name" value="Fimbrial-type adhesion domain"/>
    <property type="match status" value="1"/>
</dbReference>
<feature type="signal peptide" evidence="1">
    <location>
        <begin position="1"/>
        <end position="24"/>
    </location>
</feature>
<dbReference type="InterPro" id="IPR000259">
    <property type="entry name" value="Adhesion_dom_fimbrial"/>
</dbReference>
<evidence type="ECO:0000256" key="1">
    <source>
        <dbReference type="SAM" id="SignalP"/>
    </source>
</evidence>
<dbReference type="InterPro" id="IPR050263">
    <property type="entry name" value="Bact_Fimbrial_Adh_Pro"/>
</dbReference>
<sequence>MKRKKIFLSAIVATGSLVAMPAIAAGDGTLNFSGSVIDAACTVAPESQNMTVDFGVNNVKSIDSIAYEGQGLKKTVKIHLTDCPNIGSIRIDFSGPTVVSTGVTFLDVNHDAGSAQHVFIALGPLNSQGGASSWPINAPGPTVTIQPGDNIWQFTAQLYADAYQRPTAGTISGVAQYTLVYP</sequence>
<gene>
    <name evidence="3" type="ORF">ISP11_22540</name>
</gene>
<evidence type="ECO:0000313" key="4">
    <source>
        <dbReference type="Proteomes" id="UP000628560"/>
    </source>
</evidence>
<dbReference type="AlphaFoldDB" id="A0ABD4KJ92"/>
<dbReference type="Pfam" id="PF00419">
    <property type="entry name" value="Fimbrial"/>
    <property type="match status" value="1"/>
</dbReference>
<protein>
    <submittedName>
        <fullName evidence="3">Type 1 fimbrial protein</fullName>
    </submittedName>
</protein>
<name>A0ABD4KJ92_9ENTR</name>
<reference evidence="3 4" key="1">
    <citation type="submission" date="2020-11" db="EMBL/GenBank/DDBJ databases">
        <title>Identification of Lelliottia nimipressuralis from Wound Infection by Whole Genome-Based Bacterial Identification.</title>
        <authorList>
            <person name="Navarathna D.H."/>
            <person name="Choi H."/>
            <person name="Jinadatha C."/>
            <person name="Chatterjee P."/>
            <person name="Hwang M."/>
        </authorList>
    </citation>
    <scope>NUCLEOTIDE SEQUENCE [LARGE SCALE GENOMIC DNA]</scope>
    <source>
        <strain evidence="3 4">DN2020</strain>
    </source>
</reference>
<dbReference type="InterPro" id="IPR008966">
    <property type="entry name" value="Adhesion_dom_sf"/>
</dbReference>
<dbReference type="SUPFAM" id="SSF49401">
    <property type="entry name" value="Bacterial adhesins"/>
    <property type="match status" value="1"/>
</dbReference>
<comment type="caution">
    <text evidence="3">The sequence shown here is derived from an EMBL/GenBank/DDBJ whole genome shotgun (WGS) entry which is preliminary data.</text>
</comment>
<dbReference type="RefSeq" id="WP_194514441.1">
    <property type="nucleotide sequence ID" value="NZ_JADIXP010000024.1"/>
</dbReference>
<dbReference type="Proteomes" id="UP000628560">
    <property type="component" value="Unassembled WGS sequence"/>
</dbReference>
<feature type="domain" description="Fimbrial-type adhesion" evidence="2">
    <location>
        <begin position="31"/>
        <end position="181"/>
    </location>
</feature>
<dbReference type="EMBL" id="JADIXP010000024">
    <property type="protein sequence ID" value="MBF4180639.1"/>
    <property type="molecule type" value="Genomic_DNA"/>
</dbReference>
<keyword evidence="1" id="KW-0732">Signal</keyword>